<comment type="similarity">
    <text evidence="2 14">Belongs to the potassium channel family. Plant (TC 1.A.1.4) subfamily.</text>
</comment>
<accession>A0AAV2C9V4</accession>
<name>A0AAV2C9V4_9ROSI</name>
<keyword evidence="4 14" id="KW-0633">Potassium transport</keyword>
<keyword evidence="7 14" id="KW-0851">Voltage-gated channel</keyword>
<proteinExistence type="inferred from homology"/>
<dbReference type="InterPro" id="IPR018490">
    <property type="entry name" value="cNMP-bd_dom_sf"/>
</dbReference>
<evidence type="ECO:0000256" key="9">
    <source>
        <dbReference type="ARBA" id="ARBA00022989"/>
    </source>
</evidence>
<dbReference type="InterPro" id="IPR021789">
    <property type="entry name" value="KHA_dom"/>
</dbReference>
<keyword evidence="6 14" id="KW-0631">Potassium channel</keyword>
<feature type="transmembrane region" description="Helical" evidence="14">
    <location>
        <begin position="245"/>
        <end position="270"/>
    </location>
</feature>
<dbReference type="PANTHER" id="PTHR45743:SF21">
    <property type="entry name" value="POTASSIUM CHANNEL AKT2_3"/>
    <property type="match status" value="1"/>
</dbReference>
<evidence type="ECO:0000256" key="12">
    <source>
        <dbReference type="ARBA" id="ARBA00023303"/>
    </source>
</evidence>
<feature type="repeat" description="ANK" evidence="13">
    <location>
        <begin position="701"/>
        <end position="733"/>
    </location>
</feature>
<comment type="caution">
    <text evidence="14">Lacks conserved residue(s) required for the propagation of feature annotation.</text>
</comment>
<dbReference type="SMART" id="SM00100">
    <property type="entry name" value="cNMP"/>
    <property type="match status" value="1"/>
</dbReference>
<dbReference type="Pfam" id="PF11834">
    <property type="entry name" value="KHA"/>
    <property type="match status" value="1"/>
</dbReference>
<evidence type="ECO:0000256" key="10">
    <source>
        <dbReference type="ARBA" id="ARBA00023065"/>
    </source>
</evidence>
<keyword evidence="9 14" id="KW-1133">Transmembrane helix</keyword>
<dbReference type="EMBL" id="OZ034813">
    <property type="protein sequence ID" value="CAL1352595.1"/>
    <property type="molecule type" value="Genomic_DNA"/>
</dbReference>
<reference evidence="18 19" key="1">
    <citation type="submission" date="2024-04" db="EMBL/GenBank/DDBJ databases">
        <authorList>
            <person name="Fracassetti M."/>
        </authorList>
    </citation>
    <scope>NUCLEOTIDE SEQUENCE [LARGE SCALE GENOMIC DNA]</scope>
</reference>
<organism evidence="18 19">
    <name type="scientific">Linum trigynum</name>
    <dbReference type="NCBI Taxonomy" id="586398"/>
    <lineage>
        <taxon>Eukaryota</taxon>
        <taxon>Viridiplantae</taxon>
        <taxon>Streptophyta</taxon>
        <taxon>Embryophyta</taxon>
        <taxon>Tracheophyta</taxon>
        <taxon>Spermatophyta</taxon>
        <taxon>Magnoliopsida</taxon>
        <taxon>eudicotyledons</taxon>
        <taxon>Gunneridae</taxon>
        <taxon>Pentapetalae</taxon>
        <taxon>rosids</taxon>
        <taxon>fabids</taxon>
        <taxon>Malpighiales</taxon>
        <taxon>Linaceae</taxon>
        <taxon>Linum</taxon>
    </lineage>
</organism>
<dbReference type="GO" id="GO:0005249">
    <property type="term" value="F:voltage-gated potassium channel activity"/>
    <property type="evidence" value="ECO:0007669"/>
    <property type="project" value="UniProtKB-UniRule"/>
</dbReference>
<feature type="transmembrane region" description="Helical" evidence="14">
    <location>
        <begin position="112"/>
        <end position="130"/>
    </location>
</feature>
<dbReference type="PROSITE" id="PS50042">
    <property type="entry name" value="CNMP_BINDING_3"/>
    <property type="match status" value="1"/>
</dbReference>
<feature type="domain" description="Cyclic nucleotide-binding" evidence="16">
    <location>
        <begin position="428"/>
        <end position="547"/>
    </location>
</feature>
<dbReference type="Pfam" id="PF12796">
    <property type="entry name" value="Ank_2"/>
    <property type="match status" value="2"/>
</dbReference>
<dbReference type="InterPro" id="IPR002110">
    <property type="entry name" value="Ankyrin_rpt"/>
</dbReference>
<evidence type="ECO:0000256" key="1">
    <source>
        <dbReference type="ARBA" id="ARBA00004141"/>
    </source>
</evidence>
<keyword evidence="10 14" id="KW-0406">Ion transport</keyword>
<evidence type="ECO:0000259" key="17">
    <source>
        <dbReference type="PROSITE" id="PS51490"/>
    </source>
</evidence>
<dbReference type="Gene3D" id="2.60.120.10">
    <property type="entry name" value="Jelly Rolls"/>
    <property type="match status" value="1"/>
</dbReference>
<feature type="region of interest" description="Disordered" evidence="15">
    <location>
        <begin position="728"/>
        <end position="785"/>
    </location>
</feature>
<dbReference type="Pfam" id="PF00520">
    <property type="entry name" value="Ion_trans"/>
    <property type="match status" value="1"/>
</dbReference>
<evidence type="ECO:0000313" key="18">
    <source>
        <dbReference type="EMBL" id="CAL1352595.1"/>
    </source>
</evidence>
<feature type="transmembrane region" description="Helical" evidence="14">
    <location>
        <begin position="204"/>
        <end position="224"/>
    </location>
</feature>
<comment type="subcellular location">
    <subcellularLocation>
        <location evidence="1 14">Membrane</location>
        <topology evidence="1 14">Multi-pass membrane protein</topology>
    </subcellularLocation>
</comment>
<dbReference type="PROSITE" id="PS50297">
    <property type="entry name" value="ANK_REP_REGION"/>
    <property type="match status" value="2"/>
</dbReference>
<feature type="transmembrane region" description="Helical" evidence="14">
    <location>
        <begin position="326"/>
        <end position="344"/>
    </location>
</feature>
<evidence type="ECO:0000256" key="11">
    <source>
        <dbReference type="ARBA" id="ARBA00023136"/>
    </source>
</evidence>
<feature type="repeat" description="ANK" evidence="13">
    <location>
        <begin position="604"/>
        <end position="636"/>
    </location>
</feature>
<sequence>MGSHHDQKKQSGSSSSSSLMEEDHGDDGKIRKIKNRGSLEDEDHGDSERRRPQGEGEEGEDLGESSSISLSGLSKIVLPPLGASGQIYQNPQVSRGWIISPMNSRYRCWETFMVLLVAYVAWVYPFEIAFLKSAPAPSKRLYVADTVVDLFFAVDIVLTFFLAYFDSRTQLLVRDPRKIATRYLSTWFIMDVASTIPFDSLGYLFTGKPQLGISYSLLGLLRFWRLRRVKQFFTRLEKDIRFSYFWVRCARLLAVTLFLVHSAGCLYYLLADLYPHQGKTWVGSLIPNFRETSVWVRYIAAMYWSITTMTTVGYGDLHAVNTMEMIFIILYMLFNLGLTAYIIGNMTNLVVEGTRRTMEFRNSIEAASNFVSRNRLPPRLKEQILAYMCLKFKAESLNQHQLMEQLPKSICKSICQRLFLPTAERVYLFKGVSREILLHLVAKMKAEYIPPREDVIMQNEAPDDLYIIVSGEVEIIDCDLDKEVVVGSLQCGEMFGEVGALCCRPQSFTFRARTITQLLRLKTSALIEAMHSRQDDYVAIIKNFLQHHRKIRDLKIGDFLFEGGEEEVDRNMDFNMLSVASTGNAAFLEELLKARFDPDIGDSKGRTPLHIAASKGHEECVLVLLRHGCNIHLRDINGNTALWEALSSKHSSIFRILYQFAIMSDPNTSGDLLCTAARRNDVAMMKELLKQGLNVDSKDRQGRSAAQIAVAENHTDMVDLLVMNGADVSNESSPNNTIKSSSESADGMLQNRESGHRITDIDGQQEKLIRKHHGKRDNRSNSQREIRASGCARVSIYRGHPVARKEKGCREPGRLIGLPSSLEKLKTIAGEKFGFDARNAAVTNDEGSEIDCIEVIRDNDKIFIVEDSSCCG</sequence>
<keyword evidence="8 14" id="KW-0630">Potassium</keyword>
<feature type="compositionally biased region" description="Basic and acidic residues" evidence="15">
    <location>
        <begin position="753"/>
        <end position="768"/>
    </location>
</feature>
<evidence type="ECO:0000259" key="16">
    <source>
        <dbReference type="PROSITE" id="PS50042"/>
    </source>
</evidence>
<keyword evidence="5 14" id="KW-0812">Transmembrane</keyword>
<dbReference type="CDD" id="cd00038">
    <property type="entry name" value="CAP_ED"/>
    <property type="match status" value="1"/>
</dbReference>
<dbReference type="Pfam" id="PF00027">
    <property type="entry name" value="cNMP_binding"/>
    <property type="match status" value="1"/>
</dbReference>
<dbReference type="FunFam" id="1.10.287.70:FF:000123">
    <property type="entry name" value="Potassium channel KAT3"/>
    <property type="match status" value="1"/>
</dbReference>
<dbReference type="PROSITE" id="PS51490">
    <property type="entry name" value="KHA"/>
    <property type="match status" value="1"/>
</dbReference>
<comment type="function">
    <text evidence="14">Potassium channel.</text>
</comment>
<dbReference type="PANTHER" id="PTHR45743">
    <property type="entry name" value="POTASSIUM CHANNEL AKT1"/>
    <property type="match status" value="1"/>
</dbReference>
<feature type="compositionally biased region" description="Polar residues" evidence="15">
    <location>
        <begin position="728"/>
        <end position="744"/>
    </location>
</feature>
<evidence type="ECO:0000256" key="15">
    <source>
        <dbReference type="SAM" id="MobiDB-lite"/>
    </source>
</evidence>
<dbReference type="AlphaFoldDB" id="A0AAV2C9V4"/>
<keyword evidence="3 14" id="KW-0813">Transport</keyword>
<dbReference type="InterPro" id="IPR003938">
    <property type="entry name" value="K_chnl_volt-dep_EAG/ELK/ERG"/>
</dbReference>
<evidence type="ECO:0000256" key="8">
    <source>
        <dbReference type="ARBA" id="ARBA00022958"/>
    </source>
</evidence>
<gene>
    <name evidence="18" type="ORF">LTRI10_LOCUS555</name>
</gene>
<evidence type="ECO:0000256" key="5">
    <source>
        <dbReference type="ARBA" id="ARBA00022692"/>
    </source>
</evidence>
<feature type="region of interest" description="Disordered" evidence="15">
    <location>
        <begin position="1"/>
        <end position="67"/>
    </location>
</feature>
<keyword evidence="19" id="KW-1185">Reference proteome</keyword>
<evidence type="ECO:0000256" key="6">
    <source>
        <dbReference type="ARBA" id="ARBA00022826"/>
    </source>
</evidence>
<evidence type="ECO:0000256" key="7">
    <source>
        <dbReference type="ARBA" id="ARBA00022882"/>
    </source>
</evidence>
<dbReference type="FunFam" id="2.60.120.10:FF:000074">
    <property type="entry name" value="Potassium channel KAT2"/>
    <property type="match status" value="1"/>
</dbReference>
<evidence type="ECO:0000313" key="19">
    <source>
        <dbReference type="Proteomes" id="UP001497516"/>
    </source>
</evidence>
<keyword evidence="12 14" id="KW-0407">Ion channel</keyword>
<dbReference type="InterPro" id="IPR014710">
    <property type="entry name" value="RmlC-like_jellyroll"/>
</dbReference>
<dbReference type="Gene3D" id="1.25.40.20">
    <property type="entry name" value="Ankyrin repeat-containing domain"/>
    <property type="match status" value="1"/>
</dbReference>
<dbReference type="SUPFAM" id="SSF81324">
    <property type="entry name" value="Voltage-gated potassium channels"/>
    <property type="match status" value="1"/>
</dbReference>
<dbReference type="SUPFAM" id="SSF51206">
    <property type="entry name" value="cAMP-binding domain-like"/>
    <property type="match status" value="1"/>
</dbReference>
<dbReference type="InterPro" id="IPR045319">
    <property type="entry name" value="KAT/AKT"/>
</dbReference>
<feature type="transmembrane region" description="Helical" evidence="14">
    <location>
        <begin position="150"/>
        <end position="167"/>
    </location>
</feature>
<keyword evidence="13" id="KW-0040">ANK repeat</keyword>
<evidence type="ECO:0000256" key="14">
    <source>
        <dbReference type="RuleBase" id="RU369015"/>
    </source>
</evidence>
<dbReference type="InterPro" id="IPR000595">
    <property type="entry name" value="cNMP-bd_dom"/>
</dbReference>
<feature type="domain" description="KHA" evidence="17">
    <location>
        <begin position="793"/>
        <end position="872"/>
    </location>
</feature>
<dbReference type="InterPro" id="IPR036770">
    <property type="entry name" value="Ankyrin_rpt-contain_sf"/>
</dbReference>
<dbReference type="PRINTS" id="PR01463">
    <property type="entry name" value="EAGCHANLFMLY"/>
</dbReference>
<dbReference type="SUPFAM" id="SSF48403">
    <property type="entry name" value="Ankyrin repeat"/>
    <property type="match status" value="1"/>
</dbReference>
<dbReference type="PROSITE" id="PS50088">
    <property type="entry name" value="ANK_REPEAT"/>
    <property type="match status" value="2"/>
</dbReference>
<evidence type="ECO:0000256" key="4">
    <source>
        <dbReference type="ARBA" id="ARBA00022538"/>
    </source>
</evidence>
<feature type="transmembrane region" description="Helical" evidence="14">
    <location>
        <begin position="295"/>
        <end position="314"/>
    </location>
</feature>
<comment type="subunit">
    <text evidence="14">The potassium channel is composed of a homo- or heterotetrameric complex of pore-forming subunits.</text>
</comment>
<evidence type="ECO:0000256" key="13">
    <source>
        <dbReference type="PROSITE-ProRule" id="PRU00023"/>
    </source>
</evidence>
<dbReference type="PRINTS" id="PR01415">
    <property type="entry name" value="ANKYRIN"/>
</dbReference>
<dbReference type="SMART" id="SM00248">
    <property type="entry name" value="ANK"/>
    <property type="match status" value="6"/>
</dbReference>
<evidence type="ECO:0000256" key="2">
    <source>
        <dbReference type="ARBA" id="ARBA00007929"/>
    </source>
</evidence>
<keyword evidence="11 14" id="KW-0472">Membrane</keyword>
<protein>
    <recommendedName>
        <fullName evidence="14">Potassium channel</fullName>
    </recommendedName>
</protein>
<dbReference type="Gene3D" id="1.10.287.70">
    <property type="match status" value="1"/>
</dbReference>
<dbReference type="Proteomes" id="UP001497516">
    <property type="component" value="Chromosome 1"/>
</dbReference>
<dbReference type="InterPro" id="IPR005821">
    <property type="entry name" value="Ion_trans_dom"/>
</dbReference>
<comment type="domain">
    <text evidence="14">The segment S4 is probably the voltage-sensor and is characterized by a series of positively charged amino acids. The pore-forming region H5 is enclosed by the transmembrane segments S5 and S6 in the Shaker-type (1P/6TM) and contains the GYGD signature motif which seems to be involved in potassium selectivity.</text>
</comment>
<dbReference type="GO" id="GO:0034702">
    <property type="term" value="C:monoatomic ion channel complex"/>
    <property type="evidence" value="ECO:0007669"/>
    <property type="project" value="UniProtKB-KW"/>
</dbReference>
<evidence type="ECO:0000256" key="3">
    <source>
        <dbReference type="ARBA" id="ARBA00022448"/>
    </source>
</evidence>
<comment type="domain">
    <text evidence="14">The KHA domain (rich in hydrophobic and acidic residues) present in the C-terminal part is likely to be important for tetramerization.</text>
</comment>
<feature type="transmembrane region" description="Helical" evidence="14">
    <location>
        <begin position="179"/>
        <end position="198"/>
    </location>
</feature>